<dbReference type="Gene3D" id="2.40.128.270">
    <property type="match status" value="1"/>
</dbReference>
<evidence type="ECO:0000313" key="5">
    <source>
        <dbReference type="Proteomes" id="UP000029392"/>
    </source>
</evidence>
<dbReference type="InterPro" id="IPR005184">
    <property type="entry name" value="DUF306_Meta_HslJ"/>
</dbReference>
<dbReference type="Pfam" id="PF03724">
    <property type="entry name" value="META"/>
    <property type="match status" value="1"/>
</dbReference>
<dbReference type="PATRIC" id="fig|1384054.3.peg.891"/>
<dbReference type="OrthoDB" id="7871744at2"/>
<dbReference type="PROSITE" id="PS51257">
    <property type="entry name" value="PROKAR_LIPOPROTEIN"/>
    <property type="match status" value="1"/>
</dbReference>
<proteinExistence type="predicted"/>
<dbReference type="EMBL" id="AVCH01000087">
    <property type="protein sequence ID" value="KFN50764.1"/>
    <property type="molecule type" value="Genomic_DNA"/>
</dbReference>
<feature type="chain" id="PRO_5001869843" description="DUF306 domain-containing protein" evidence="1">
    <location>
        <begin position="23"/>
        <end position="227"/>
    </location>
</feature>
<dbReference type="InterPro" id="IPR053147">
    <property type="entry name" value="Hsp_HslJ-like"/>
</dbReference>
<dbReference type="InterPro" id="IPR025485">
    <property type="entry name" value="DUF4377"/>
</dbReference>
<feature type="signal peptide" evidence="1">
    <location>
        <begin position="1"/>
        <end position="22"/>
    </location>
</feature>
<dbReference type="Proteomes" id="UP000029392">
    <property type="component" value="Unassembled WGS sequence"/>
</dbReference>
<dbReference type="RefSeq" id="WP_043801488.1">
    <property type="nucleotide sequence ID" value="NZ_AVCH01000087.1"/>
</dbReference>
<protein>
    <recommendedName>
        <fullName evidence="6">DUF306 domain-containing protein</fullName>
    </recommendedName>
</protein>
<comment type="caution">
    <text evidence="4">The sequence shown here is derived from an EMBL/GenBank/DDBJ whole genome shotgun (WGS) entry which is preliminary data.</text>
</comment>
<evidence type="ECO:0000259" key="3">
    <source>
        <dbReference type="Pfam" id="PF14302"/>
    </source>
</evidence>
<organism evidence="4 5">
    <name type="scientific">Arenimonas malthae CC-JY-1</name>
    <dbReference type="NCBI Taxonomy" id="1384054"/>
    <lineage>
        <taxon>Bacteria</taxon>
        <taxon>Pseudomonadati</taxon>
        <taxon>Pseudomonadota</taxon>
        <taxon>Gammaproteobacteria</taxon>
        <taxon>Lysobacterales</taxon>
        <taxon>Lysobacteraceae</taxon>
        <taxon>Arenimonas</taxon>
    </lineage>
</organism>
<dbReference type="PANTHER" id="PTHR35535">
    <property type="entry name" value="HEAT SHOCK PROTEIN HSLJ"/>
    <property type="match status" value="1"/>
</dbReference>
<evidence type="ECO:0000313" key="4">
    <source>
        <dbReference type="EMBL" id="KFN50764.1"/>
    </source>
</evidence>
<evidence type="ECO:0000256" key="1">
    <source>
        <dbReference type="SAM" id="SignalP"/>
    </source>
</evidence>
<accession>A0A091BIZ9</accession>
<reference evidence="4 5" key="1">
    <citation type="submission" date="2013-09" db="EMBL/GenBank/DDBJ databases">
        <title>Genome sequencing of Arenimonas malthae.</title>
        <authorList>
            <person name="Chen F."/>
            <person name="Wang G."/>
        </authorList>
    </citation>
    <scope>NUCLEOTIDE SEQUENCE [LARGE SCALE GENOMIC DNA]</scope>
    <source>
        <strain evidence="4 5">CC-JY-1</strain>
    </source>
</reference>
<name>A0A091BIZ9_9GAMM</name>
<dbReference type="InterPro" id="IPR038670">
    <property type="entry name" value="HslJ-like_sf"/>
</dbReference>
<gene>
    <name evidence="4" type="ORF">N790_14985</name>
</gene>
<keyword evidence="5" id="KW-1185">Reference proteome</keyword>
<evidence type="ECO:0008006" key="6">
    <source>
        <dbReference type="Google" id="ProtNLM"/>
    </source>
</evidence>
<dbReference type="Pfam" id="PF14302">
    <property type="entry name" value="DUF4377"/>
    <property type="match status" value="1"/>
</dbReference>
<dbReference type="AlphaFoldDB" id="A0A091BIZ9"/>
<dbReference type="PANTHER" id="PTHR35535:SF2">
    <property type="entry name" value="DUF306 DOMAIN-CONTAINING PROTEIN"/>
    <property type="match status" value="1"/>
</dbReference>
<keyword evidence="1" id="KW-0732">Signal</keyword>
<feature type="domain" description="DUF306" evidence="2">
    <location>
        <begin position="32"/>
        <end position="140"/>
    </location>
</feature>
<dbReference type="STRING" id="1384054.N790_14985"/>
<sequence length="227" mass="24180">MPRFPRLSALAAVLLLAGCASDPEVRPVAETPIEGIDWRLVATTSERSVPTRGAGSAVLRVDGERFSLTGPCNQHGGAFARSGNELRFGGENGAIISTKMMCPGELMARESALLSALRQPVRAVFEGPFLSLVAADGASWRFDRRAATTEAAGEPMVVQVAGHRAPCAGGLCLQVRTQPGAAWEPYYGDIEGFAWESGVDAVLRVRETSGDDGQRKWVLVEVLETGR</sequence>
<dbReference type="eggNOG" id="COG3187">
    <property type="taxonomic scope" value="Bacteria"/>
</dbReference>
<feature type="domain" description="DUF4377" evidence="3">
    <location>
        <begin position="160"/>
        <end position="224"/>
    </location>
</feature>
<evidence type="ECO:0000259" key="2">
    <source>
        <dbReference type="Pfam" id="PF03724"/>
    </source>
</evidence>